<evidence type="ECO:0000313" key="3">
    <source>
        <dbReference type="Proteomes" id="UP001153269"/>
    </source>
</evidence>
<organism evidence="2 3">
    <name type="scientific">Pleuronectes platessa</name>
    <name type="common">European plaice</name>
    <dbReference type="NCBI Taxonomy" id="8262"/>
    <lineage>
        <taxon>Eukaryota</taxon>
        <taxon>Metazoa</taxon>
        <taxon>Chordata</taxon>
        <taxon>Craniata</taxon>
        <taxon>Vertebrata</taxon>
        <taxon>Euteleostomi</taxon>
        <taxon>Actinopterygii</taxon>
        <taxon>Neopterygii</taxon>
        <taxon>Teleostei</taxon>
        <taxon>Neoteleostei</taxon>
        <taxon>Acanthomorphata</taxon>
        <taxon>Carangaria</taxon>
        <taxon>Pleuronectiformes</taxon>
        <taxon>Pleuronectoidei</taxon>
        <taxon>Pleuronectidae</taxon>
        <taxon>Pleuronectes</taxon>
    </lineage>
</organism>
<feature type="compositionally biased region" description="Basic and acidic residues" evidence="1">
    <location>
        <begin position="45"/>
        <end position="61"/>
    </location>
</feature>
<name>A0A9N7VAY4_PLEPL</name>
<comment type="caution">
    <text evidence="2">The sequence shown here is derived from an EMBL/GenBank/DDBJ whole genome shotgun (WGS) entry which is preliminary data.</text>
</comment>
<protein>
    <submittedName>
        <fullName evidence="2">Uncharacterized protein</fullName>
    </submittedName>
</protein>
<dbReference type="EMBL" id="CADEAL010003557">
    <property type="protein sequence ID" value="CAB1445163.1"/>
    <property type="molecule type" value="Genomic_DNA"/>
</dbReference>
<sequence length="90" mass="9783">MHVLHQCREKHRESRGSTAGEKSLAAGETVTSKRTRGNAHNFSRCHREELRDGADHNKPSDGEEEAVPPLCGVGGDSTNGEDTGQRCVRS</sequence>
<feature type="compositionally biased region" description="Basic and acidic residues" evidence="1">
    <location>
        <begin position="1"/>
        <end position="15"/>
    </location>
</feature>
<feature type="region of interest" description="Disordered" evidence="1">
    <location>
        <begin position="1"/>
        <end position="90"/>
    </location>
</feature>
<reference evidence="2" key="1">
    <citation type="submission" date="2020-03" db="EMBL/GenBank/DDBJ databases">
        <authorList>
            <person name="Weist P."/>
        </authorList>
    </citation>
    <scope>NUCLEOTIDE SEQUENCE</scope>
</reference>
<dbReference type="Proteomes" id="UP001153269">
    <property type="component" value="Unassembled WGS sequence"/>
</dbReference>
<evidence type="ECO:0000256" key="1">
    <source>
        <dbReference type="SAM" id="MobiDB-lite"/>
    </source>
</evidence>
<gene>
    <name evidence="2" type="ORF">PLEPLA_LOCUS32894</name>
</gene>
<proteinExistence type="predicted"/>
<keyword evidence="3" id="KW-1185">Reference proteome</keyword>
<dbReference type="AlphaFoldDB" id="A0A9N7VAY4"/>
<evidence type="ECO:0000313" key="2">
    <source>
        <dbReference type="EMBL" id="CAB1445163.1"/>
    </source>
</evidence>
<accession>A0A9N7VAY4</accession>